<keyword evidence="3" id="KW-1185">Reference proteome</keyword>
<keyword evidence="1" id="KW-1133">Transmembrane helix</keyword>
<feature type="transmembrane region" description="Helical" evidence="1">
    <location>
        <begin position="58"/>
        <end position="76"/>
    </location>
</feature>
<dbReference type="EMBL" id="MCAQ01000029">
    <property type="protein sequence ID" value="RKF31037.1"/>
    <property type="molecule type" value="Genomic_DNA"/>
</dbReference>
<sequence length="191" mass="22779">MQINGKKYIVPLVMAKNNVFTFNQVLPYPTSWSLFIIIPCLICYSILYYIFFKAIFHLSLMMFFMLIYFGTCYIILKALSLRMTIWFDGDFMYVQKGNGAPKRFLKNNIYGFYAYNYETESATLKTSKIYFRFCLRVGKDIYLNDVEYKNKYDDIKGSNLKKFLKTAQTEFHFSKTSKNSLQNIYWYSNQN</sequence>
<comment type="caution">
    <text evidence="2">The sequence shown here is derived from an EMBL/GenBank/DDBJ whole genome shotgun (WGS) entry which is preliminary data.</text>
</comment>
<organism evidence="2 3">
    <name type="scientific">Sphingobacterium siyangense</name>
    <dbReference type="NCBI Taxonomy" id="459529"/>
    <lineage>
        <taxon>Bacteria</taxon>
        <taxon>Pseudomonadati</taxon>
        <taxon>Bacteroidota</taxon>
        <taxon>Sphingobacteriia</taxon>
        <taxon>Sphingobacteriales</taxon>
        <taxon>Sphingobacteriaceae</taxon>
        <taxon>Sphingobacterium</taxon>
    </lineage>
</organism>
<dbReference type="Proteomes" id="UP000286402">
    <property type="component" value="Unassembled WGS sequence"/>
</dbReference>
<gene>
    <name evidence="2" type="ORF">BCY89_19155</name>
</gene>
<reference evidence="2 3" key="1">
    <citation type="submission" date="2016-07" db="EMBL/GenBank/DDBJ databases">
        <title>Genome analysis of Sphingobacterium siyangense T12B17.</title>
        <authorList>
            <person name="Xu D."/>
            <person name="Su Y."/>
            <person name="Zheng S."/>
        </authorList>
    </citation>
    <scope>NUCLEOTIDE SEQUENCE [LARGE SCALE GENOMIC DNA]</scope>
    <source>
        <strain evidence="2 3">T12B17</strain>
    </source>
</reference>
<dbReference type="AlphaFoldDB" id="A0A420FDK1"/>
<evidence type="ECO:0000313" key="2">
    <source>
        <dbReference type="EMBL" id="RKF31037.1"/>
    </source>
</evidence>
<evidence type="ECO:0000256" key="1">
    <source>
        <dbReference type="SAM" id="Phobius"/>
    </source>
</evidence>
<name>A0A420FDK1_9SPHI</name>
<protein>
    <submittedName>
        <fullName evidence="2">Uncharacterized protein</fullName>
    </submittedName>
</protein>
<keyword evidence="1" id="KW-0812">Transmembrane</keyword>
<feature type="transmembrane region" description="Helical" evidence="1">
    <location>
        <begin position="32"/>
        <end position="52"/>
    </location>
</feature>
<keyword evidence="1" id="KW-0472">Membrane</keyword>
<accession>A0A420FDK1</accession>
<evidence type="ECO:0000313" key="3">
    <source>
        <dbReference type="Proteomes" id="UP000286402"/>
    </source>
</evidence>
<proteinExistence type="predicted"/>